<name>A0AAD9VCU2_ACRCE</name>
<evidence type="ECO:0000313" key="1">
    <source>
        <dbReference type="EMBL" id="KAK2569838.1"/>
    </source>
</evidence>
<sequence length="101" mass="11394">MTICCNCEKVYALSSVHFIVLHDPPLKWLPSIPPLGVPGVLQGCCRSGILGVIKLFFDGRLTLFAVEFRNPVYDMAQFQDVIERHFLVLDQGFFIPLISLK</sequence>
<comment type="caution">
    <text evidence="1">The sequence shown here is derived from an EMBL/GenBank/DDBJ whole genome shotgun (WGS) entry which is preliminary data.</text>
</comment>
<reference evidence="1" key="2">
    <citation type="journal article" date="2023" name="Science">
        <title>Genomic signatures of disease resistance in endangered staghorn corals.</title>
        <authorList>
            <person name="Vollmer S.V."/>
            <person name="Selwyn J.D."/>
            <person name="Despard B.A."/>
            <person name="Roesel C.L."/>
        </authorList>
    </citation>
    <scope>NUCLEOTIDE SEQUENCE</scope>
    <source>
        <strain evidence="1">K2</strain>
    </source>
</reference>
<keyword evidence="2" id="KW-1185">Reference proteome</keyword>
<evidence type="ECO:0000313" key="2">
    <source>
        <dbReference type="Proteomes" id="UP001249851"/>
    </source>
</evidence>
<gene>
    <name evidence="1" type="ORF">P5673_005689</name>
</gene>
<proteinExistence type="predicted"/>
<dbReference type="EMBL" id="JARQWQ010000009">
    <property type="protein sequence ID" value="KAK2569838.1"/>
    <property type="molecule type" value="Genomic_DNA"/>
</dbReference>
<protein>
    <submittedName>
        <fullName evidence="1">Uncharacterized protein</fullName>
    </submittedName>
</protein>
<accession>A0AAD9VCU2</accession>
<reference evidence="1" key="1">
    <citation type="journal article" date="2023" name="G3 (Bethesda)">
        <title>Whole genome assembly and annotation of the endangered Caribbean coral Acropora cervicornis.</title>
        <authorList>
            <person name="Selwyn J.D."/>
            <person name="Vollmer S.V."/>
        </authorList>
    </citation>
    <scope>NUCLEOTIDE SEQUENCE</scope>
    <source>
        <strain evidence="1">K2</strain>
    </source>
</reference>
<dbReference type="Proteomes" id="UP001249851">
    <property type="component" value="Unassembled WGS sequence"/>
</dbReference>
<dbReference type="AlphaFoldDB" id="A0AAD9VCU2"/>
<organism evidence="1 2">
    <name type="scientific">Acropora cervicornis</name>
    <name type="common">Staghorn coral</name>
    <dbReference type="NCBI Taxonomy" id="6130"/>
    <lineage>
        <taxon>Eukaryota</taxon>
        <taxon>Metazoa</taxon>
        <taxon>Cnidaria</taxon>
        <taxon>Anthozoa</taxon>
        <taxon>Hexacorallia</taxon>
        <taxon>Scleractinia</taxon>
        <taxon>Astrocoeniina</taxon>
        <taxon>Acroporidae</taxon>
        <taxon>Acropora</taxon>
    </lineage>
</organism>